<dbReference type="InterPro" id="IPR011009">
    <property type="entry name" value="Kinase-like_dom_sf"/>
</dbReference>
<protein>
    <submittedName>
        <fullName evidence="2">Kinase-like domain-containing protein</fullName>
    </submittedName>
</protein>
<name>A0A8H3QGM7_9GLOM</name>
<dbReference type="PROSITE" id="PS50011">
    <property type="entry name" value="PROTEIN_KINASE_DOM"/>
    <property type="match status" value="1"/>
</dbReference>
<dbReference type="InterPro" id="IPR000719">
    <property type="entry name" value="Prot_kinase_dom"/>
</dbReference>
<evidence type="ECO:0000259" key="1">
    <source>
        <dbReference type="PROSITE" id="PS50011"/>
    </source>
</evidence>
<sequence length="300" mass="35068">MSIIRRKSVYAAINFINWTSGNDDIDKLIQECQIKAYVPYKIIEWVPYDNLKHIKYLTRGGFSEIYTASWIDGGYEEWDPKEQRLLSWFEEAKSHLTISNKLEDIVSCYGLTKDPSNGNYMLVIRKMNFDLRKYLQRNHKKPTWKERIRIIYEISNSLYFIHGENAIHKDLHSGNILYSQIDGTWVIGDLGFCGPADKSSKSIYGNLPYIAPEVIAGKGEIYRLYQNKPDEIMFQPNVDGNNLEMNETNINYTSKSRVYQFENFPEPRNATKVFYDNSKIINYPKNLIKLQGFQESDCND</sequence>
<dbReference type="EMBL" id="BLAL01000047">
    <property type="protein sequence ID" value="GES80180.1"/>
    <property type="molecule type" value="Genomic_DNA"/>
</dbReference>
<keyword evidence="2" id="KW-0418">Kinase</keyword>
<dbReference type="Pfam" id="PF00069">
    <property type="entry name" value="Pkinase"/>
    <property type="match status" value="1"/>
</dbReference>
<dbReference type="GO" id="GO:0005524">
    <property type="term" value="F:ATP binding"/>
    <property type="evidence" value="ECO:0007669"/>
    <property type="project" value="InterPro"/>
</dbReference>
<organism evidence="2 3">
    <name type="scientific">Rhizophagus clarus</name>
    <dbReference type="NCBI Taxonomy" id="94130"/>
    <lineage>
        <taxon>Eukaryota</taxon>
        <taxon>Fungi</taxon>
        <taxon>Fungi incertae sedis</taxon>
        <taxon>Mucoromycota</taxon>
        <taxon>Glomeromycotina</taxon>
        <taxon>Glomeromycetes</taxon>
        <taxon>Glomerales</taxon>
        <taxon>Glomeraceae</taxon>
        <taxon>Rhizophagus</taxon>
    </lineage>
</organism>
<dbReference type="PANTHER" id="PTHR23257">
    <property type="entry name" value="SERINE-THREONINE PROTEIN KINASE"/>
    <property type="match status" value="1"/>
</dbReference>
<dbReference type="AlphaFoldDB" id="A0A8H3QGM7"/>
<dbReference type="InterPro" id="IPR050167">
    <property type="entry name" value="Ser_Thr_protein_kinase"/>
</dbReference>
<dbReference type="SUPFAM" id="SSF56112">
    <property type="entry name" value="Protein kinase-like (PK-like)"/>
    <property type="match status" value="1"/>
</dbReference>
<dbReference type="GO" id="GO:0007165">
    <property type="term" value="P:signal transduction"/>
    <property type="evidence" value="ECO:0007669"/>
    <property type="project" value="TreeGrafter"/>
</dbReference>
<dbReference type="Gene3D" id="1.10.510.10">
    <property type="entry name" value="Transferase(Phosphotransferase) domain 1"/>
    <property type="match status" value="1"/>
</dbReference>
<accession>A0A8H3QGM7</accession>
<dbReference type="SMART" id="SM00220">
    <property type="entry name" value="S_TKc"/>
    <property type="match status" value="1"/>
</dbReference>
<dbReference type="PANTHER" id="PTHR23257:SF974">
    <property type="entry name" value="RECEPTOR-INTERACTING SERINE_THREONINE-PROTEIN KINASE 3"/>
    <property type="match status" value="1"/>
</dbReference>
<reference evidence="2" key="1">
    <citation type="submission" date="2019-10" db="EMBL/GenBank/DDBJ databases">
        <title>Conservation and host-specific expression of non-tandemly repeated heterogenous ribosome RNA gene in arbuscular mycorrhizal fungi.</title>
        <authorList>
            <person name="Maeda T."/>
            <person name="Kobayashi Y."/>
            <person name="Nakagawa T."/>
            <person name="Ezawa T."/>
            <person name="Yamaguchi K."/>
            <person name="Bino T."/>
            <person name="Nishimoto Y."/>
            <person name="Shigenobu S."/>
            <person name="Kawaguchi M."/>
        </authorList>
    </citation>
    <scope>NUCLEOTIDE SEQUENCE</scope>
    <source>
        <strain evidence="2">HR1</strain>
    </source>
</reference>
<comment type="caution">
    <text evidence="2">The sequence shown here is derived from an EMBL/GenBank/DDBJ whole genome shotgun (WGS) entry which is preliminary data.</text>
</comment>
<dbReference type="GO" id="GO:0004672">
    <property type="term" value="F:protein kinase activity"/>
    <property type="evidence" value="ECO:0007669"/>
    <property type="project" value="InterPro"/>
</dbReference>
<proteinExistence type="predicted"/>
<feature type="domain" description="Protein kinase" evidence="1">
    <location>
        <begin position="51"/>
        <end position="300"/>
    </location>
</feature>
<gene>
    <name evidence="2" type="ORF">RCL2_000747300</name>
</gene>
<dbReference type="OrthoDB" id="2425228at2759"/>
<dbReference type="Proteomes" id="UP000615446">
    <property type="component" value="Unassembled WGS sequence"/>
</dbReference>
<keyword evidence="2" id="KW-0808">Transferase</keyword>
<dbReference type="GO" id="GO:0005737">
    <property type="term" value="C:cytoplasm"/>
    <property type="evidence" value="ECO:0007669"/>
    <property type="project" value="TreeGrafter"/>
</dbReference>
<evidence type="ECO:0000313" key="3">
    <source>
        <dbReference type="Proteomes" id="UP000615446"/>
    </source>
</evidence>
<evidence type="ECO:0000313" key="2">
    <source>
        <dbReference type="EMBL" id="GES80180.1"/>
    </source>
</evidence>